<dbReference type="InterPro" id="IPR036648">
    <property type="entry name" value="CN_Hdrase_a/SCN_Hdrase_g_sf"/>
</dbReference>
<protein>
    <submittedName>
        <fullName evidence="1">NHLP leader peptide family natural product</fullName>
    </submittedName>
</protein>
<dbReference type="Gene3D" id="3.90.330.10">
    <property type="entry name" value="Nitrile hydratase alpha /Thiocyanate hydrolase gamma"/>
    <property type="match status" value="1"/>
</dbReference>
<accession>A0ABX7ESI7</accession>
<evidence type="ECO:0000313" key="1">
    <source>
        <dbReference type="EMBL" id="QRF50530.1"/>
    </source>
</evidence>
<dbReference type="Proteomes" id="UP000596351">
    <property type="component" value="Chromosome"/>
</dbReference>
<reference evidence="1 2" key="1">
    <citation type="submission" date="2018-09" db="EMBL/GenBank/DDBJ databases">
        <title>Rhizobium sp. MAE2-X.</title>
        <authorList>
            <person name="Lee Y."/>
            <person name="Jeon C.O."/>
        </authorList>
    </citation>
    <scope>NUCLEOTIDE SEQUENCE [LARGE SCALE GENOMIC DNA]</scope>
    <source>
        <strain evidence="1 2">MAE2-X</strain>
    </source>
</reference>
<keyword evidence="2" id="KW-1185">Reference proteome</keyword>
<proteinExistence type="predicted"/>
<evidence type="ECO:0000313" key="2">
    <source>
        <dbReference type="Proteomes" id="UP000596351"/>
    </source>
</evidence>
<dbReference type="SUPFAM" id="SSF56209">
    <property type="entry name" value="Nitrile hydratase alpha chain"/>
    <property type="match status" value="1"/>
</dbReference>
<sequence length="102" mass="11467">MSDLRLHIEKAVVEKANNDTAFRERLKQDPHAALAEVLERENPLTNLKINVIEEKPGEATIVLRAPFKLDELPDELLDLASGGTSFSSFILYGPPYPERKPK</sequence>
<dbReference type="EMBL" id="CP032405">
    <property type="protein sequence ID" value="QRF50530.1"/>
    <property type="molecule type" value="Genomic_DNA"/>
</dbReference>
<name>A0ABX7ESI7_9HYPH</name>
<organism evidence="1 2">
    <name type="scientific">Rhizobium rosettiformans</name>
    <dbReference type="NCBI Taxonomy" id="1368430"/>
    <lineage>
        <taxon>Bacteria</taxon>
        <taxon>Pseudomonadati</taxon>
        <taxon>Pseudomonadota</taxon>
        <taxon>Alphaproteobacteria</taxon>
        <taxon>Hyphomicrobiales</taxon>
        <taxon>Rhizobiaceae</taxon>
        <taxon>Rhizobium/Agrobacterium group</taxon>
        <taxon>Rhizobium</taxon>
    </lineage>
</organism>
<gene>
    <name evidence="1" type="ORF">D4A92_03225</name>
</gene>